<dbReference type="GO" id="GO:0003824">
    <property type="term" value="F:catalytic activity"/>
    <property type="evidence" value="ECO:0007669"/>
    <property type="project" value="InterPro"/>
</dbReference>
<dbReference type="Proteomes" id="UP000179001">
    <property type="component" value="Unassembled WGS sequence"/>
</dbReference>
<accession>A0A1F5SZ96</accession>
<name>A0A1F5SZ96_9BACT</name>
<evidence type="ECO:0000313" key="2">
    <source>
        <dbReference type="EMBL" id="OGF31816.1"/>
    </source>
</evidence>
<dbReference type="EMBL" id="MFGJ01000007">
    <property type="protein sequence ID" value="OGF31816.1"/>
    <property type="molecule type" value="Genomic_DNA"/>
</dbReference>
<dbReference type="STRING" id="1798002.A2478_05020"/>
<evidence type="ECO:0000259" key="1">
    <source>
        <dbReference type="PROSITE" id="PS51747"/>
    </source>
</evidence>
<evidence type="ECO:0000313" key="3">
    <source>
        <dbReference type="Proteomes" id="UP000179001"/>
    </source>
</evidence>
<dbReference type="Gene3D" id="3.40.140.10">
    <property type="entry name" value="Cytidine Deaminase, domain 2"/>
    <property type="match status" value="1"/>
</dbReference>
<comment type="caution">
    <text evidence="2">The sequence shown here is derived from an EMBL/GenBank/DDBJ whole genome shotgun (WGS) entry which is preliminary data.</text>
</comment>
<dbReference type="InterPro" id="IPR016193">
    <property type="entry name" value="Cytidine_deaminase-like"/>
</dbReference>
<organism evidence="2 3">
    <name type="scientific">Candidatus Falkowbacteria bacterium RIFOXYC2_FULL_36_12</name>
    <dbReference type="NCBI Taxonomy" id="1798002"/>
    <lineage>
        <taxon>Bacteria</taxon>
        <taxon>Candidatus Falkowiibacteriota</taxon>
    </lineage>
</organism>
<feature type="domain" description="CMP/dCMP-type deaminase" evidence="1">
    <location>
        <begin position="24"/>
        <end position="155"/>
    </location>
</feature>
<dbReference type="PROSITE" id="PS51747">
    <property type="entry name" value="CYT_DCMP_DEAMINASES_2"/>
    <property type="match status" value="1"/>
</dbReference>
<protein>
    <recommendedName>
        <fullName evidence="1">CMP/dCMP-type deaminase domain-containing protein</fullName>
    </recommendedName>
</protein>
<proteinExistence type="predicted"/>
<dbReference type="AlphaFoldDB" id="A0A1F5SZ96"/>
<reference evidence="2 3" key="1">
    <citation type="journal article" date="2016" name="Nat. Commun.">
        <title>Thousands of microbial genomes shed light on interconnected biogeochemical processes in an aquifer system.</title>
        <authorList>
            <person name="Anantharaman K."/>
            <person name="Brown C.T."/>
            <person name="Hug L.A."/>
            <person name="Sharon I."/>
            <person name="Castelle C.J."/>
            <person name="Probst A.J."/>
            <person name="Thomas B.C."/>
            <person name="Singh A."/>
            <person name="Wilkins M.J."/>
            <person name="Karaoz U."/>
            <person name="Brodie E.L."/>
            <person name="Williams K.H."/>
            <person name="Hubbard S.S."/>
            <person name="Banfield J.F."/>
        </authorList>
    </citation>
    <scope>NUCLEOTIDE SEQUENCE [LARGE SCALE GENOMIC DNA]</scope>
</reference>
<dbReference type="Pfam" id="PF00383">
    <property type="entry name" value="dCMP_cyt_deam_1"/>
    <property type="match status" value="1"/>
</dbReference>
<sequence>MPKQKDDLPQYPHLPIDRKFNFVELYDQWMTEARKASEDRVVCSWWPTGAVLVKDNKIIGRGSNGGRFVPLCPRYLNNCPTGTGYEYCTAECQQTSHAEVSAINDAIALGNSPENADLYLFGHWWACESCWEHIIKHKVKNVFLVRNAHKIFTREKRVQLMEEIKNRLEKKELLRPMDIYWDVK</sequence>
<dbReference type="InterPro" id="IPR002125">
    <property type="entry name" value="CMP_dCMP_dom"/>
</dbReference>
<dbReference type="SUPFAM" id="SSF53927">
    <property type="entry name" value="Cytidine deaminase-like"/>
    <property type="match status" value="1"/>
</dbReference>
<gene>
    <name evidence="2" type="ORF">A2478_05020</name>
</gene>